<gene>
    <name evidence="1" type="ORF">ENT08_06655</name>
</gene>
<evidence type="ECO:0000313" key="1">
    <source>
        <dbReference type="EMBL" id="HGS05402.1"/>
    </source>
</evidence>
<proteinExistence type="predicted"/>
<organism evidence="1">
    <name type="scientific">Desulfobacca acetoxidans</name>
    <dbReference type="NCBI Taxonomy" id="60893"/>
    <lineage>
        <taxon>Bacteria</taxon>
        <taxon>Pseudomonadati</taxon>
        <taxon>Thermodesulfobacteriota</taxon>
        <taxon>Desulfobaccia</taxon>
        <taxon>Desulfobaccales</taxon>
        <taxon>Desulfobaccaceae</taxon>
        <taxon>Desulfobacca</taxon>
    </lineage>
</organism>
<dbReference type="EMBL" id="DSXI01000391">
    <property type="protein sequence ID" value="HGS05402.1"/>
    <property type="molecule type" value="Genomic_DNA"/>
</dbReference>
<sequence>MGVVWALSLLGWAAAAFPQDQPLVITPKDNGRTITVSLGQPFTVELDLSGDSHVLAPEFDPLVLSIVGQSLTSTSTPQGSRVKVMYSLVALKEGQTDLVISVQRGTGGTGAPRILLKVKILTGGGTGV</sequence>
<comment type="caution">
    <text evidence="1">The sequence shown here is derived from an EMBL/GenBank/DDBJ whole genome shotgun (WGS) entry which is preliminary data.</text>
</comment>
<reference evidence="1" key="1">
    <citation type="journal article" date="2020" name="mSystems">
        <title>Genome- and Community-Level Interaction Insights into Carbon Utilization and Element Cycling Functions of Hydrothermarchaeota in Hydrothermal Sediment.</title>
        <authorList>
            <person name="Zhou Z."/>
            <person name="Liu Y."/>
            <person name="Xu W."/>
            <person name="Pan J."/>
            <person name="Luo Z.H."/>
            <person name="Li M."/>
        </authorList>
    </citation>
    <scope>NUCLEOTIDE SEQUENCE [LARGE SCALE GENOMIC DNA]</scope>
    <source>
        <strain evidence="1">SpSt-548</strain>
    </source>
</reference>
<name>A0A7V4LD95_9BACT</name>
<dbReference type="AlphaFoldDB" id="A0A7V4LD95"/>
<accession>A0A7V4LD95</accession>
<protein>
    <submittedName>
        <fullName evidence="1">Uncharacterized protein</fullName>
    </submittedName>
</protein>